<evidence type="ECO:0000313" key="1">
    <source>
        <dbReference type="EMBL" id="KAJ0015225.1"/>
    </source>
</evidence>
<sequence length="356" mass="39798">MFLNSLLSLFAILLILQLPHATQGVSGLSEASKRVFSQSPPPSLVLNAPQHFESGQFTPPSPPHVVPSRRVHLKRRLLGERSPNSGWSHAYEASKRGFSQSPPPSPVLNAPQHFESGQFTPPSPPHVVPSRRIHLKRRLLGERSPNSGWSHAYEASKRGFSQSPPPSPVLNAPQHFESGQFTPPSRPHVVPSCRVHFKRRRSLLQLSLPEVAVSNCRVHFKRCNFLALKRRPPASSGSVNSGRRRFLGERRHVSGWSHIVSKRLFPESPPPPPVANARVHLKRRRSLLQLSLPEVASSNCHVHFKGCNFLAKKQRPPASNCCVHTKLRRFLGEPSPPQMASNDRVQFKHRQITSTV</sequence>
<proteinExistence type="predicted"/>
<keyword evidence="2" id="KW-1185">Reference proteome</keyword>
<protein>
    <submittedName>
        <fullName evidence="1">Uncharacterized protein</fullName>
    </submittedName>
</protein>
<reference evidence="2" key="1">
    <citation type="journal article" date="2023" name="G3 (Bethesda)">
        <title>Genome assembly and association tests identify interacting loci associated with vigor, precocity, and sex in interspecific pistachio rootstocks.</title>
        <authorList>
            <person name="Palmer W."/>
            <person name="Jacygrad E."/>
            <person name="Sagayaradj S."/>
            <person name="Cavanaugh K."/>
            <person name="Han R."/>
            <person name="Bertier L."/>
            <person name="Beede B."/>
            <person name="Kafkas S."/>
            <person name="Golino D."/>
            <person name="Preece J."/>
            <person name="Michelmore R."/>
        </authorList>
    </citation>
    <scope>NUCLEOTIDE SEQUENCE [LARGE SCALE GENOMIC DNA]</scope>
</reference>
<comment type="caution">
    <text evidence="1">The sequence shown here is derived from an EMBL/GenBank/DDBJ whole genome shotgun (WGS) entry which is preliminary data.</text>
</comment>
<dbReference type="Proteomes" id="UP001163603">
    <property type="component" value="Chromosome 13"/>
</dbReference>
<accession>A0ACC0XDW4</accession>
<name>A0ACC0XDW4_9ROSI</name>
<dbReference type="EMBL" id="CM047748">
    <property type="protein sequence ID" value="KAJ0015225.1"/>
    <property type="molecule type" value="Genomic_DNA"/>
</dbReference>
<gene>
    <name evidence="1" type="ORF">Pint_20375</name>
</gene>
<evidence type="ECO:0000313" key="2">
    <source>
        <dbReference type="Proteomes" id="UP001163603"/>
    </source>
</evidence>
<organism evidence="1 2">
    <name type="scientific">Pistacia integerrima</name>
    <dbReference type="NCBI Taxonomy" id="434235"/>
    <lineage>
        <taxon>Eukaryota</taxon>
        <taxon>Viridiplantae</taxon>
        <taxon>Streptophyta</taxon>
        <taxon>Embryophyta</taxon>
        <taxon>Tracheophyta</taxon>
        <taxon>Spermatophyta</taxon>
        <taxon>Magnoliopsida</taxon>
        <taxon>eudicotyledons</taxon>
        <taxon>Gunneridae</taxon>
        <taxon>Pentapetalae</taxon>
        <taxon>rosids</taxon>
        <taxon>malvids</taxon>
        <taxon>Sapindales</taxon>
        <taxon>Anacardiaceae</taxon>
        <taxon>Pistacia</taxon>
    </lineage>
</organism>